<dbReference type="InterPro" id="IPR006602">
    <property type="entry name" value="DM10_dom"/>
</dbReference>
<accession>A0ABR2H757</accession>
<dbReference type="Gene3D" id="2.30.29.170">
    <property type="match status" value="3"/>
</dbReference>
<evidence type="ECO:0000259" key="8">
    <source>
        <dbReference type="PROSITE" id="PS51336"/>
    </source>
</evidence>
<dbReference type="InterPro" id="IPR040193">
    <property type="entry name" value="EFHC1/EFHC2/EFHB"/>
</dbReference>
<keyword evidence="10" id="KW-1185">Reference proteome</keyword>
<dbReference type="PROSITE" id="PS51336">
    <property type="entry name" value="DM10"/>
    <property type="match status" value="3"/>
</dbReference>
<keyword evidence="3" id="KW-0963">Cytoplasm</keyword>
<evidence type="ECO:0000256" key="6">
    <source>
        <dbReference type="ARBA" id="ARBA00023273"/>
    </source>
</evidence>
<feature type="region of interest" description="Disordered" evidence="7">
    <location>
        <begin position="32"/>
        <end position="63"/>
    </location>
</feature>
<dbReference type="SMART" id="SM00676">
    <property type="entry name" value="DM10"/>
    <property type="match status" value="3"/>
</dbReference>
<dbReference type="Proteomes" id="UP001470230">
    <property type="component" value="Unassembled WGS sequence"/>
</dbReference>
<proteinExistence type="predicted"/>
<evidence type="ECO:0000256" key="5">
    <source>
        <dbReference type="ARBA" id="ARBA00023212"/>
    </source>
</evidence>
<feature type="compositionally biased region" description="Polar residues" evidence="7">
    <location>
        <begin position="45"/>
        <end position="56"/>
    </location>
</feature>
<feature type="domain" description="DM10" evidence="8">
    <location>
        <begin position="230"/>
        <end position="332"/>
    </location>
</feature>
<comment type="subcellular location">
    <subcellularLocation>
        <location evidence="1">Cell projection</location>
        <location evidence="1">Cilium</location>
    </subcellularLocation>
    <subcellularLocation>
        <location evidence="2">Cytoplasm</location>
        <location evidence="2">Cytoskeleton</location>
    </subcellularLocation>
</comment>
<evidence type="ECO:0000256" key="1">
    <source>
        <dbReference type="ARBA" id="ARBA00004138"/>
    </source>
</evidence>
<keyword evidence="5" id="KW-0206">Cytoskeleton</keyword>
<feature type="domain" description="DM10" evidence="8">
    <location>
        <begin position="390"/>
        <end position="491"/>
    </location>
</feature>
<evidence type="ECO:0000313" key="9">
    <source>
        <dbReference type="EMBL" id="KAK8841397.1"/>
    </source>
</evidence>
<dbReference type="PANTHER" id="PTHR12086:SF9">
    <property type="entry name" value="EF-HAND DOMAIN-CONTAINING PROTEIN 1"/>
    <property type="match status" value="1"/>
</dbReference>
<reference evidence="9 10" key="1">
    <citation type="submission" date="2024-04" db="EMBL/GenBank/DDBJ databases">
        <title>Tritrichomonas musculus Genome.</title>
        <authorList>
            <person name="Alves-Ferreira E."/>
            <person name="Grigg M."/>
            <person name="Lorenzi H."/>
            <person name="Galac M."/>
        </authorList>
    </citation>
    <scope>NUCLEOTIDE SEQUENCE [LARGE SCALE GENOMIC DNA]</scope>
    <source>
        <strain evidence="9 10">EAF2021</strain>
    </source>
</reference>
<protein>
    <submittedName>
        <fullName evidence="9">EF-hand domain-containing protein 1</fullName>
    </submittedName>
</protein>
<dbReference type="Pfam" id="PF06565">
    <property type="entry name" value="DM10_dom"/>
    <property type="match status" value="3"/>
</dbReference>
<organism evidence="9 10">
    <name type="scientific">Tritrichomonas musculus</name>
    <dbReference type="NCBI Taxonomy" id="1915356"/>
    <lineage>
        <taxon>Eukaryota</taxon>
        <taxon>Metamonada</taxon>
        <taxon>Parabasalia</taxon>
        <taxon>Tritrichomonadida</taxon>
        <taxon>Tritrichomonadidae</taxon>
        <taxon>Tritrichomonas</taxon>
    </lineage>
</organism>
<keyword evidence="4" id="KW-0677">Repeat</keyword>
<evidence type="ECO:0000256" key="2">
    <source>
        <dbReference type="ARBA" id="ARBA00004245"/>
    </source>
</evidence>
<gene>
    <name evidence="9" type="ORF">M9Y10_027014</name>
</gene>
<sequence length="574" mass="67306">MTNLPKLPGYSFYDPRKTDYRKPQILTVTAGLRGQRPPRPEDLENSVTLRSESITTRAPPREPVSTFPDYIPAHVAYEHLVLRFYAYFRETVPESNDETYRVRYVRIMVYLEDDTVMIEENHERNSGMTQGVFLRRMRVINPNIEPSGSFYKISDFNVGQSMEIFGIVYRIYACDKFTEEYFQSVGRQLNDFEEPPDDLYSVKRRITERPIRVSYINTDKTNLRRFLDFDGKVLRFYSTWDDRKALFGEKRKFVVHFFLVDDTIEITQVLPINSGRDPVSRFLMRTHLKVPGTNENYTDKDLYIGQVLDVYSRKFILYDADEFTKEFLDNKYGHHDWTPLNIEEAHARLKQANELPPYNGWGDEEDSKGYCYSLHPKAPRKDIVKFITKDGMVLRFAAKLKNPQPQDANRKFVIVYYLSDDTVAVFELPERNSGFRGGKFIQRAKLKNVQAGNRYFTASDFRVGQDVIINSFEFITYNADEYAMNYMESLPDDFPQSDLFEIICRMRRNREQIDAMRKSFESFDKDVIGFIDTSIAENTLMDSFGLNKHEALTVSRRFSDENGFDYFSFISALA</sequence>
<name>A0ABR2H757_9EUKA</name>
<comment type="caution">
    <text evidence="9">The sequence shown here is derived from an EMBL/GenBank/DDBJ whole genome shotgun (WGS) entry which is preliminary data.</text>
</comment>
<evidence type="ECO:0000256" key="7">
    <source>
        <dbReference type="SAM" id="MobiDB-lite"/>
    </source>
</evidence>
<evidence type="ECO:0000256" key="4">
    <source>
        <dbReference type="ARBA" id="ARBA00022737"/>
    </source>
</evidence>
<evidence type="ECO:0000256" key="3">
    <source>
        <dbReference type="ARBA" id="ARBA00022490"/>
    </source>
</evidence>
<dbReference type="PANTHER" id="PTHR12086">
    <property type="entry name" value="EF-HAND DOMAIN C-TERMINAL CONTAINING PROTEIN"/>
    <property type="match status" value="1"/>
</dbReference>
<keyword evidence="6" id="KW-0966">Cell projection</keyword>
<evidence type="ECO:0000313" key="10">
    <source>
        <dbReference type="Proteomes" id="UP001470230"/>
    </source>
</evidence>
<feature type="domain" description="DM10" evidence="8">
    <location>
        <begin position="78"/>
        <end position="186"/>
    </location>
</feature>
<dbReference type="EMBL" id="JAPFFF010000041">
    <property type="protein sequence ID" value="KAK8841397.1"/>
    <property type="molecule type" value="Genomic_DNA"/>
</dbReference>